<dbReference type="SUPFAM" id="SSF52490">
    <property type="entry name" value="Tubulin nucleotide-binding domain-like"/>
    <property type="match status" value="1"/>
</dbReference>
<dbReference type="InterPro" id="IPR003008">
    <property type="entry name" value="Tubulin_FtsZ_GTPase"/>
</dbReference>
<sequence>MSSKRQCISLHVGQAGVQLGAACWQLYCVEHEISPDGQIATNSLSPKDENLNAFFHQPGNGKYIPRAMMIDLEPSVIGQFQNSAYRDLFHPEQMICGKEDAANNYARGRHTVGKQLLSTVSERLRILSENCDGLMGFLIFHSVGGGTGSGFNALLMEELCNSFGKKSKLQMTIYPSPMISTAVVEPYNAILTSHSTMYETDCSFMVDNEALYDICRRKLDVDRLTYIHLNRLISQVVSSITASLRFDGPLNVDLSEFQTNLVPFPRIHFPLSTYAPVATASNADHNTMSVAELTTECFEPRNQLVTCDPRRGKYMACCLLYRGDVVPKDVNYAIASIKQKHGVEFVDWSPTGFKIGINYQPPIVIPGNGQARVQRAVAMLSNTTAIAEAWSRLNRQFGLMYKKRAFLHWYLGEGMEIDEFREARVDLAVLEMDYAEISKDTVYCVYLFLVCVYEKLSKIKATQLLTEGIRYM</sequence>
<evidence type="ECO:0000256" key="6">
    <source>
        <dbReference type="ARBA" id="ARBA00022723"/>
    </source>
</evidence>
<evidence type="ECO:0000256" key="11">
    <source>
        <dbReference type="ARBA" id="ARBA00023212"/>
    </source>
</evidence>
<evidence type="ECO:0000256" key="5">
    <source>
        <dbReference type="ARBA" id="ARBA00022701"/>
    </source>
</evidence>
<dbReference type="SMART" id="SM00865">
    <property type="entry name" value="Tubulin_C"/>
    <property type="match status" value="1"/>
</dbReference>
<dbReference type="Pfam" id="PF00091">
    <property type="entry name" value="Tubulin"/>
    <property type="match status" value="1"/>
</dbReference>
<evidence type="ECO:0000256" key="9">
    <source>
        <dbReference type="ARBA" id="ARBA00022842"/>
    </source>
</evidence>
<evidence type="ECO:0000259" key="14">
    <source>
        <dbReference type="SMART" id="SM00864"/>
    </source>
</evidence>
<dbReference type="CDD" id="cd02186">
    <property type="entry name" value="alpha_tubulin"/>
    <property type="match status" value="1"/>
</dbReference>
<dbReference type="Proteomes" id="UP000694920">
    <property type="component" value="Unplaced"/>
</dbReference>
<evidence type="ECO:0000256" key="4">
    <source>
        <dbReference type="ARBA" id="ARBA00022490"/>
    </source>
</evidence>
<dbReference type="GO" id="GO:0007017">
    <property type="term" value="P:microtubule-based process"/>
    <property type="evidence" value="ECO:0007669"/>
    <property type="project" value="InterPro"/>
</dbReference>
<evidence type="ECO:0000256" key="2">
    <source>
        <dbReference type="ARBA" id="ARBA00004245"/>
    </source>
</evidence>
<evidence type="ECO:0000313" key="17">
    <source>
        <dbReference type="RefSeq" id="XP_024938499.1"/>
    </source>
</evidence>
<evidence type="ECO:0000256" key="12">
    <source>
        <dbReference type="ARBA" id="ARBA00049117"/>
    </source>
</evidence>
<evidence type="ECO:0000256" key="1">
    <source>
        <dbReference type="ARBA" id="ARBA00001946"/>
    </source>
</evidence>
<keyword evidence="8" id="KW-0378">Hydrolase</keyword>
<evidence type="ECO:0000256" key="3">
    <source>
        <dbReference type="ARBA" id="ARBA00009636"/>
    </source>
</evidence>
<dbReference type="Pfam" id="PF03953">
    <property type="entry name" value="Tubulin_C"/>
    <property type="match status" value="1"/>
</dbReference>
<dbReference type="PANTHER" id="PTHR11588">
    <property type="entry name" value="TUBULIN"/>
    <property type="match status" value="1"/>
</dbReference>
<dbReference type="InterPro" id="IPR037103">
    <property type="entry name" value="Tubulin/FtsZ-like_C"/>
</dbReference>
<proteinExistence type="inferred from homology"/>
<dbReference type="GO" id="GO:0016787">
    <property type="term" value="F:hydrolase activity"/>
    <property type="evidence" value="ECO:0007669"/>
    <property type="project" value="UniProtKB-KW"/>
</dbReference>
<name>A0AAJ7RCR6_CEPCN</name>
<dbReference type="GO" id="GO:0005874">
    <property type="term" value="C:microtubule"/>
    <property type="evidence" value="ECO:0007669"/>
    <property type="project" value="UniProtKB-KW"/>
</dbReference>
<protein>
    <recommendedName>
        <fullName evidence="13">Tubulin alpha chain</fullName>
    </recommendedName>
</protein>
<comment type="subcellular location">
    <subcellularLocation>
        <location evidence="2">Cytoplasm</location>
        <location evidence="2">Cytoskeleton</location>
    </subcellularLocation>
</comment>
<dbReference type="InterPro" id="IPR017975">
    <property type="entry name" value="Tubulin_CS"/>
</dbReference>
<reference evidence="17" key="1">
    <citation type="submission" date="2025-08" db="UniProtKB">
        <authorList>
            <consortium name="RefSeq"/>
        </authorList>
    </citation>
    <scope>IDENTIFICATION</scope>
</reference>
<evidence type="ECO:0000313" key="16">
    <source>
        <dbReference type="Proteomes" id="UP000694920"/>
    </source>
</evidence>
<evidence type="ECO:0000256" key="13">
    <source>
        <dbReference type="RuleBase" id="RU000352"/>
    </source>
</evidence>
<dbReference type="GO" id="GO:0005737">
    <property type="term" value="C:cytoplasm"/>
    <property type="evidence" value="ECO:0007669"/>
    <property type="project" value="UniProtKB-ARBA"/>
</dbReference>
<keyword evidence="16" id="KW-1185">Reference proteome</keyword>
<dbReference type="GO" id="GO:0005200">
    <property type="term" value="F:structural constituent of cytoskeleton"/>
    <property type="evidence" value="ECO:0007669"/>
    <property type="project" value="InterPro"/>
</dbReference>
<comment type="cofactor">
    <cofactor evidence="1">
        <name>Mg(2+)</name>
        <dbReference type="ChEBI" id="CHEBI:18420"/>
    </cofactor>
</comment>
<evidence type="ECO:0000256" key="8">
    <source>
        <dbReference type="ARBA" id="ARBA00022801"/>
    </source>
</evidence>
<keyword evidence="5 13" id="KW-0493">Microtubule</keyword>
<dbReference type="InterPro" id="IPR036525">
    <property type="entry name" value="Tubulin/FtsZ_GTPase_sf"/>
</dbReference>
<dbReference type="GeneID" id="107265451"/>
<keyword evidence="6" id="KW-0479">Metal-binding</keyword>
<comment type="subunit">
    <text evidence="13">Dimer of alpha and beta chains. A typical microtubule is a hollow water-filled tube with an outer diameter of 25 nm and an inner diameter of 15 nM. Alpha-beta heterodimers associate head-to-tail to form protofilaments running lengthwise along the microtubule wall with the beta-tubulin subunit facing the microtubule plus end conferring a structural polarity. Microtubules usually have 13 protofilaments but different protofilament numbers can be found in some organisms and specialized cells.</text>
</comment>
<feature type="domain" description="Tubulin/FtsZ GTPase" evidence="14">
    <location>
        <begin position="51"/>
        <end position="248"/>
    </location>
</feature>
<dbReference type="PROSITE" id="PS51257">
    <property type="entry name" value="PROKAR_LIPOPROTEIN"/>
    <property type="match status" value="1"/>
</dbReference>
<comment type="similarity">
    <text evidence="3 13">Belongs to the tubulin family.</text>
</comment>
<dbReference type="FunFam" id="3.30.1330.20:FF:000001">
    <property type="entry name" value="Tubulin alpha chain"/>
    <property type="match status" value="1"/>
</dbReference>
<keyword evidence="9" id="KW-0460">Magnesium</keyword>
<evidence type="ECO:0000256" key="10">
    <source>
        <dbReference type="ARBA" id="ARBA00023134"/>
    </source>
</evidence>
<accession>A0AAJ7RCR6</accession>
<keyword evidence="7 13" id="KW-0547">Nucleotide-binding</keyword>
<keyword evidence="4" id="KW-0963">Cytoplasm</keyword>
<dbReference type="Gene3D" id="3.30.1330.20">
    <property type="entry name" value="Tubulin/FtsZ, C-terminal domain"/>
    <property type="match status" value="1"/>
</dbReference>
<dbReference type="GO" id="GO:0046872">
    <property type="term" value="F:metal ion binding"/>
    <property type="evidence" value="ECO:0007669"/>
    <property type="project" value="UniProtKB-KW"/>
</dbReference>
<dbReference type="RefSeq" id="XP_024938499.1">
    <property type="nucleotide sequence ID" value="XM_025082731.1"/>
</dbReference>
<dbReference type="InterPro" id="IPR002452">
    <property type="entry name" value="Alpha_tubulin"/>
</dbReference>
<dbReference type="Gene3D" id="3.40.50.1440">
    <property type="entry name" value="Tubulin/FtsZ, GTPase domain"/>
    <property type="match status" value="1"/>
</dbReference>
<dbReference type="PROSITE" id="PS00227">
    <property type="entry name" value="TUBULIN"/>
    <property type="match status" value="1"/>
</dbReference>
<feature type="domain" description="Tubulin/FtsZ 2-layer sandwich" evidence="15">
    <location>
        <begin position="250"/>
        <end position="395"/>
    </location>
</feature>
<dbReference type="InterPro" id="IPR018316">
    <property type="entry name" value="Tubulin/FtsZ_2-layer-sand-dom"/>
</dbReference>
<dbReference type="InterPro" id="IPR000217">
    <property type="entry name" value="Tubulin"/>
</dbReference>
<dbReference type="KEGG" id="ccin:107265451"/>
<dbReference type="SUPFAM" id="SSF55307">
    <property type="entry name" value="Tubulin C-terminal domain-like"/>
    <property type="match status" value="1"/>
</dbReference>
<dbReference type="PRINTS" id="PR01161">
    <property type="entry name" value="TUBULIN"/>
</dbReference>
<evidence type="ECO:0000256" key="7">
    <source>
        <dbReference type="ARBA" id="ARBA00022741"/>
    </source>
</evidence>
<dbReference type="InterPro" id="IPR023123">
    <property type="entry name" value="Tubulin_C"/>
</dbReference>
<dbReference type="GO" id="GO:0005525">
    <property type="term" value="F:GTP binding"/>
    <property type="evidence" value="ECO:0007669"/>
    <property type="project" value="UniProtKB-UniRule"/>
</dbReference>
<dbReference type="Gene3D" id="1.10.287.600">
    <property type="entry name" value="Helix hairpin bin"/>
    <property type="match status" value="1"/>
</dbReference>
<keyword evidence="10 13" id="KW-0342">GTP-binding</keyword>
<dbReference type="InterPro" id="IPR008280">
    <property type="entry name" value="Tub_FtsZ_C"/>
</dbReference>
<gene>
    <name evidence="17" type="primary">LOC107265451</name>
</gene>
<dbReference type="SMART" id="SM00864">
    <property type="entry name" value="Tubulin"/>
    <property type="match status" value="1"/>
</dbReference>
<keyword evidence="11" id="KW-0206">Cytoskeleton</keyword>
<dbReference type="FunFam" id="3.40.50.1440:FF:000007">
    <property type="entry name" value="Tubulin alpha chain"/>
    <property type="match status" value="1"/>
</dbReference>
<comment type="catalytic activity">
    <reaction evidence="12">
        <text>GTP + H2O = GDP + phosphate + H(+)</text>
        <dbReference type="Rhea" id="RHEA:19669"/>
        <dbReference type="ChEBI" id="CHEBI:15377"/>
        <dbReference type="ChEBI" id="CHEBI:15378"/>
        <dbReference type="ChEBI" id="CHEBI:37565"/>
        <dbReference type="ChEBI" id="CHEBI:43474"/>
        <dbReference type="ChEBI" id="CHEBI:58189"/>
    </reaction>
    <physiologicalReaction direction="left-to-right" evidence="12">
        <dbReference type="Rhea" id="RHEA:19670"/>
    </physiologicalReaction>
</comment>
<comment type="function">
    <text evidence="13">Tubulin is the major constituent of microtubules, a cylinder consisting of laterally associated linear protofilaments composed of alpha- and beta-tubulin heterodimers. Microtubules grow by the addition of GTP-tubulin dimers to the microtubule end, where a stabilizing cap forms. Below the cap, tubulin dimers are in GDP-bound state, owing to GTPase activity of alpha-tubulin.</text>
</comment>
<organism evidence="16 17">
    <name type="scientific">Cephus cinctus</name>
    <name type="common">Wheat stem sawfly</name>
    <dbReference type="NCBI Taxonomy" id="211228"/>
    <lineage>
        <taxon>Eukaryota</taxon>
        <taxon>Metazoa</taxon>
        <taxon>Ecdysozoa</taxon>
        <taxon>Arthropoda</taxon>
        <taxon>Hexapoda</taxon>
        <taxon>Insecta</taxon>
        <taxon>Pterygota</taxon>
        <taxon>Neoptera</taxon>
        <taxon>Endopterygota</taxon>
        <taxon>Hymenoptera</taxon>
        <taxon>Cephoidea</taxon>
        <taxon>Cephidae</taxon>
        <taxon>Cephus</taxon>
    </lineage>
</organism>
<dbReference type="PRINTS" id="PR01162">
    <property type="entry name" value="ALPHATUBULIN"/>
</dbReference>
<evidence type="ECO:0000259" key="15">
    <source>
        <dbReference type="SMART" id="SM00865"/>
    </source>
</evidence>
<dbReference type="AlphaFoldDB" id="A0AAJ7RCR6"/>